<dbReference type="EMBL" id="CP066882">
    <property type="protein sequence ID" value="QYC31138.1"/>
    <property type="molecule type" value="Genomic_DNA"/>
</dbReference>
<evidence type="ECO:0000256" key="2">
    <source>
        <dbReference type="ARBA" id="ARBA00022801"/>
    </source>
</evidence>
<keyword evidence="1" id="KW-0547">Nucleotide-binding</keyword>
<dbReference type="Pfam" id="PF00271">
    <property type="entry name" value="Helicase_C"/>
    <property type="match status" value="1"/>
</dbReference>
<name>A0ABX8TQX2_9MOLU</name>
<feature type="domain" description="Helicase C-terminal" evidence="8">
    <location>
        <begin position="217"/>
        <end position="362"/>
    </location>
</feature>
<feature type="compositionally biased region" description="Basic residues" evidence="6">
    <location>
        <begin position="483"/>
        <end position="496"/>
    </location>
</feature>
<evidence type="ECO:0000313" key="9">
    <source>
        <dbReference type="EMBL" id="QYC31138.1"/>
    </source>
</evidence>
<evidence type="ECO:0000256" key="6">
    <source>
        <dbReference type="SAM" id="MobiDB-lite"/>
    </source>
</evidence>
<dbReference type="SMART" id="SM00490">
    <property type="entry name" value="HELICc"/>
    <property type="match status" value="1"/>
</dbReference>
<dbReference type="PROSITE" id="PS51192">
    <property type="entry name" value="HELICASE_ATP_BIND_1"/>
    <property type="match status" value="1"/>
</dbReference>
<evidence type="ECO:0000259" key="7">
    <source>
        <dbReference type="PROSITE" id="PS51192"/>
    </source>
</evidence>
<gene>
    <name evidence="9" type="ORF">HGD80_00700</name>
</gene>
<feature type="region of interest" description="Disordered" evidence="6">
    <location>
        <begin position="372"/>
        <end position="500"/>
    </location>
</feature>
<evidence type="ECO:0000256" key="5">
    <source>
        <dbReference type="ARBA" id="ARBA00038437"/>
    </source>
</evidence>
<dbReference type="Pfam" id="PF00270">
    <property type="entry name" value="DEAD"/>
    <property type="match status" value="1"/>
</dbReference>
<feature type="compositionally biased region" description="Basic residues" evidence="6">
    <location>
        <begin position="448"/>
        <end position="465"/>
    </location>
</feature>
<dbReference type="InterPro" id="IPR014001">
    <property type="entry name" value="Helicase_ATP-bd"/>
</dbReference>
<dbReference type="Proteomes" id="UP000825369">
    <property type="component" value="Chromosome"/>
</dbReference>
<keyword evidence="2" id="KW-0378">Hydrolase</keyword>
<dbReference type="GO" id="GO:0004386">
    <property type="term" value="F:helicase activity"/>
    <property type="evidence" value="ECO:0007669"/>
    <property type="project" value="UniProtKB-KW"/>
</dbReference>
<evidence type="ECO:0000256" key="1">
    <source>
        <dbReference type="ARBA" id="ARBA00022741"/>
    </source>
</evidence>
<dbReference type="PANTHER" id="PTHR47959">
    <property type="entry name" value="ATP-DEPENDENT RNA HELICASE RHLE-RELATED"/>
    <property type="match status" value="1"/>
</dbReference>
<evidence type="ECO:0000256" key="4">
    <source>
        <dbReference type="ARBA" id="ARBA00022840"/>
    </source>
</evidence>
<dbReference type="InterPro" id="IPR011545">
    <property type="entry name" value="DEAD/DEAH_box_helicase_dom"/>
</dbReference>
<feature type="compositionally biased region" description="Basic and acidic residues" evidence="6">
    <location>
        <begin position="416"/>
        <end position="432"/>
    </location>
</feature>
<dbReference type="CDD" id="cd18787">
    <property type="entry name" value="SF2_C_DEAD"/>
    <property type="match status" value="1"/>
</dbReference>
<evidence type="ECO:0000256" key="3">
    <source>
        <dbReference type="ARBA" id="ARBA00022806"/>
    </source>
</evidence>
<dbReference type="PANTHER" id="PTHR47959:SF1">
    <property type="entry name" value="ATP-DEPENDENT RNA HELICASE DBPA"/>
    <property type="match status" value="1"/>
</dbReference>
<dbReference type="RefSeq" id="WP_219475112.1">
    <property type="nucleotide sequence ID" value="NZ_BSCX01000001.1"/>
</dbReference>
<dbReference type="InterPro" id="IPR050079">
    <property type="entry name" value="DEAD_box_RNA_helicase"/>
</dbReference>
<feature type="compositionally biased region" description="Low complexity" evidence="6">
    <location>
        <begin position="435"/>
        <end position="447"/>
    </location>
</feature>
<sequence>MHNYIQKKILQLQFQTLTPIQKEVFSQFEKPGNLVGIAPTGTGKTHAYLLPILSKIDFQKPFTQAIILVPTNDLVFQVWEMFKQIEKTNFTKILYGGMDKQKAIATFEKKQPSLIIATPDKLLEYAFKFKKINLKYVSYLVLDEADMMFDEVFLTSLDPLINHLKAKILLFSATITEQLKPFINRYFGKSTFIDVYKQSNLNRTFYLLETTTSRMQTLIHLTKVLNPYLALVFVNEKKEQELVFQTLQNDSLKLLNYNSALSVKQRKQSLKAIHKLKYQYVIASDLAARGIDFDASCVIHYNLPSHLEFFFHRSGRTSRMGKKGEIIVLYDPQDIKQKDKINKLIQLGIAFHQASLNKDGFIRTQNYKTITTTKTDKPNKNNKNTKNIQKNQNNQTNQKNNYNQSSQKQFFKQNKFTKESKLPKKENNKDSTLETPNKTQNTVQKTNNNKKTKSKQVKPNYKKKNQKENQSPKSKSTFLQTKFKPKAKYKSQKPSKNKLTNYKTNYQEKTKLIYN</sequence>
<evidence type="ECO:0000313" key="10">
    <source>
        <dbReference type="Proteomes" id="UP000825369"/>
    </source>
</evidence>
<reference evidence="9 10" key="1">
    <citation type="journal article" date="2021" name="Mol. Plant">
        <title>Genomic insights into the fast growth of paulownias and the formation of Paulownia witches' broom.</title>
        <authorList>
            <person name="Cao Y."/>
            <person name="Sun G."/>
            <person name="Zhai X."/>
            <person name="Xu P."/>
            <person name="Ma L."/>
            <person name="Deng M."/>
            <person name="Zhao Z."/>
            <person name="Yang H."/>
            <person name="Dong Y."/>
            <person name="Shang Z."/>
            <person name="Lv Y."/>
            <person name="Yan L."/>
            <person name="Liu H."/>
            <person name="Cao X."/>
            <person name="Li B."/>
            <person name="Wang Z."/>
            <person name="Zhao X."/>
            <person name="Yu H."/>
            <person name="Wang F."/>
            <person name="Ma W."/>
            <person name="Huang J."/>
            <person name="Fan G."/>
        </authorList>
    </citation>
    <scope>NUCLEOTIDE SEQUENCE [LARGE SCALE GENOMIC DNA]</scope>
    <source>
        <strain evidence="9 10">Zhengzhou</strain>
    </source>
</reference>
<protein>
    <submittedName>
        <fullName evidence="9">DEAD/DEAH box helicase</fullName>
    </submittedName>
</protein>
<keyword evidence="10" id="KW-1185">Reference proteome</keyword>
<keyword evidence="3 9" id="KW-0347">Helicase</keyword>
<dbReference type="InterPro" id="IPR001650">
    <property type="entry name" value="Helicase_C-like"/>
</dbReference>
<accession>A0ABX8TQX2</accession>
<keyword evidence="4" id="KW-0067">ATP-binding</keyword>
<feature type="domain" description="Helicase ATP-binding" evidence="7">
    <location>
        <begin position="25"/>
        <end position="193"/>
    </location>
</feature>
<evidence type="ECO:0000259" key="8">
    <source>
        <dbReference type="PROSITE" id="PS51194"/>
    </source>
</evidence>
<organism evidence="9 10">
    <name type="scientific">Paulownia witches'-broom phytoplasma</name>
    <dbReference type="NCBI Taxonomy" id="39647"/>
    <lineage>
        <taxon>Bacteria</taxon>
        <taxon>Bacillati</taxon>
        <taxon>Mycoplasmatota</taxon>
        <taxon>Mollicutes</taxon>
        <taxon>Acholeplasmatales</taxon>
        <taxon>Acholeplasmataceae</taxon>
        <taxon>Candidatus Phytoplasma</taxon>
        <taxon>16SrI (Aster yellows group)</taxon>
    </lineage>
</organism>
<feature type="compositionally biased region" description="Low complexity" evidence="6">
    <location>
        <begin position="381"/>
        <end position="414"/>
    </location>
</feature>
<dbReference type="SMART" id="SM00487">
    <property type="entry name" value="DEXDc"/>
    <property type="match status" value="1"/>
</dbReference>
<feature type="compositionally biased region" description="Polar residues" evidence="6">
    <location>
        <begin position="468"/>
        <end position="480"/>
    </location>
</feature>
<dbReference type="InterPro" id="IPR044742">
    <property type="entry name" value="DEAD/DEAH_RhlB"/>
</dbReference>
<dbReference type="PROSITE" id="PS51194">
    <property type="entry name" value="HELICASE_CTER"/>
    <property type="match status" value="1"/>
</dbReference>
<dbReference type="CDD" id="cd00268">
    <property type="entry name" value="DEADc"/>
    <property type="match status" value="1"/>
</dbReference>
<comment type="similarity">
    <text evidence="5">Belongs to the DEAD box helicase family.</text>
</comment>
<proteinExistence type="inferred from homology"/>